<evidence type="ECO:0000259" key="4">
    <source>
        <dbReference type="Pfam" id="PF00891"/>
    </source>
</evidence>
<dbReference type="CDD" id="cd02440">
    <property type="entry name" value="AdoMet_MTases"/>
    <property type="match status" value="1"/>
</dbReference>
<dbReference type="RefSeq" id="WP_057624067.1">
    <property type="nucleotide sequence ID" value="NZ_LKHV02000001.1"/>
</dbReference>
<dbReference type="InterPro" id="IPR016461">
    <property type="entry name" value="COMT-like"/>
</dbReference>
<protein>
    <submittedName>
        <fullName evidence="5">Demethylspheroidene O-methyltransferase</fullName>
        <ecNumber evidence="5">2.1.1.210</ecNumber>
    </submittedName>
    <submittedName>
        <fullName evidence="6">Methyltransferase domain-containing protein</fullName>
    </submittedName>
</protein>
<dbReference type="PROSITE" id="PS51683">
    <property type="entry name" value="SAM_OMT_II"/>
    <property type="match status" value="1"/>
</dbReference>
<reference evidence="6" key="3">
    <citation type="submission" date="2021-06" db="EMBL/GenBank/DDBJ databases">
        <title>Genomic Description and Analysis of Intracellular Bacteria, Candidatus Berkiella cookevillensis and Candidatus Berkiella aquae.</title>
        <authorList>
            <person name="Kidane D.T."/>
            <person name="Mehari Y.T."/>
            <person name="Rice F.C."/>
            <person name="Arivett B.A."/>
            <person name="Farone A.L."/>
            <person name="Berk S.G."/>
            <person name="Farone M.B."/>
        </authorList>
    </citation>
    <scope>NUCLEOTIDE SEQUENCE</scope>
    <source>
        <strain evidence="6">CC99</strain>
    </source>
</reference>
<dbReference type="OrthoDB" id="582216at2"/>
<dbReference type="PANTHER" id="PTHR43712:SF2">
    <property type="entry name" value="O-METHYLTRANSFERASE CICE"/>
    <property type="match status" value="1"/>
</dbReference>
<dbReference type="InterPro" id="IPR029063">
    <property type="entry name" value="SAM-dependent_MTases_sf"/>
</dbReference>
<dbReference type="SUPFAM" id="SSF53335">
    <property type="entry name" value="S-adenosyl-L-methionine-dependent methyltransferases"/>
    <property type="match status" value="1"/>
</dbReference>
<keyword evidence="2 5" id="KW-0808">Transferase</keyword>
<evidence type="ECO:0000256" key="2">
    <source>
        <dbReference type="ARBA" id="ARBA00022679"/>
    </source>
</evidence>
<evidence type="ECO:0000313" key="5">
    <source>
        <dbReference type="EMBL" id="KRG18947.1"/>
    </source>
</evidence>
<dbReference type="GO" id="GO:0043803">
    <property type="term" value="F:hydroxyneurosporene-O-methyltransferase activity"/>
    <property type="evidence" value="ECO:0007669"/>
    <property type="project" value="UniProtKB-EC"/>
</dbReference>
<evidence type="ECO:0000313" key="7">
    <source>
        <dbReference type="Proteomes" id="UP000051494"/>
    </source>
</evidence>
<keyword evidence="7" id="KW-1185">Reference proteome</keyword>
<gene>
    <name evidence="5" type="primary">crtF</name>
    <name evidence="5" type="ORF">CC99x_00935</name>
    <name evidence="6" type="ORF">CC99x_010320</name>
</gene>
<evidence type="ECO:0000313" key="6">
    <source>
        <dbReference type="EMBL" id="MCS5709299.1"/>
    </source>
</evidence>
<dbReference type="EMBL" id="LKHV01000004">
    <property type="protein sequence ID" value="KRG18947.1"/>
    <property type="molecule type" value="Genomic_DNA"/>
</dbReference>
<dbReference type="Pfam" id="PF00891">
    <property type="entry name" value="Methyltransf_2"/>
    <property type="match status" value="1"/>
</dbReference>
<keyword evidence="3" id="KW-0949">S-adenosyl-L-methionine</keyword>
<comment type="caution">
    <text evidence="5">The sequence shown here is derived from an EMBL/GenBank/DDBJ whole genome shotgun (WGS) entry which is preliminary data.</text>
</comment>
<sequence length="343" mass="39430">MDNIQDFPHEIRRFAFSTLAGGVRAKLFETLIQSKLLDIYRHKSEYTEDEIIEQLKSHPLRTKKWLHLLSVEYLLKKTTRENIIYYSLSPICQKFLAEKGKPIWLECVDMIESIQRFAEENFHDVLNGSAIKFTVNWPPQSYQDTELLEEWMRDTAFPPYEALSKNFDFTKVSTVLDVGGGDGTIACNLAKRFPHLKICVFNLPHAATLATHNIQKQGLADRVKVIAGDFLKDNELPKGFDLMIFSRVLWDWSHETSAMLLHKAYAALQTGGLIAITEAFLEENRDCSLVLEYRYLFWDNFEAAVFKSGKEYEELLTNVGFKVASFHRGRASNVFSVLVGQKS</sequence>
<name>A0A0Q9YSM4_9GAMM</name>
<reference evidence="6" key="2">
    <citation type="journal article" date="2016" name="Genome Announc.">
        <title>Draft Genome Sequences of Two Novel Amoeba-Resistant Intranuclear Bacteria, 'Candidatus Berkiella cookevillensis' and 'Candidatus Berkiella aquae'.</title>
        <authorList>
            <person name="Mehari Y.T."/>
            <person name="Arivett B.A."/>
            <person name="Farone A.L."/>
            <person name="Gunderson J.H."/>
            <person name="Farone M.B."/>
        </authorList>
    </citation>
    <scope>NUCLEOTIDE SEQUENCE</scope>
    <source>
        <strain evidence="6">CC99</strain>
    </source>
</reference>
<organism evidence="5">
    <name type="scientific">Candidatus Berkiella cookevillensis</name>
    <dbReference type="NCBI Taxonomy" id="437022"/>
    <lineage>
        <taxon>Bacteria</taxon>
        <taxon>Pseudomonadati</taxon>
        <taxon>Pseudomonadota</taxon>
        <taxon>Gammaproteobacteria</taxon>
        <taxon>Candidatus Berkiellales</taxon>
        <taxon>Candidatus Berkiellaceae</taxon>
        <taxon>Candidatus Berkiella</taxon>
    </lineage>
</organism>
<dbReference type="EC" id="2.1.1.210" evidence="5"/>
<evidence type="ECO:0000256" key="3">
    <source>
        <dbReference type="ARBA" id="ARBA00022691"/>
    </source>
</evidence>
<feature type="domain" description="O-methyltransferase C-terminal" evidence="4">
    <location>
        <begin position="161"/>
        <end position="322"/>
    </location>
</feature>
<dbReference type="Proteomes" id="UP000051494">
    <property type="component" value="Unassembled WGS sequence"/>
</dbReference>
<dbReference type="GO" id="GO:0032259">
    <property type="term" value="P:methylation"/>
    <property type="evidence" value="ECO:0007669"/>
    <property type="project" value="UniProtKB-KW"/>
</dbReference>
<dbReference type="PANTHER" id="PTHR43712">
    <property type="entry name" value="PUTATIVE (AFU_ORTHOLOGUE AFUA_4G14580)-RELATED"/>
    <property type="match status" value="1"/>
</dbReference>
<keyword evidence="1 5" id="KW-0489">Methyltransferase</keyword>
<evidence type="ECO:0000256" key="1">
    <source>
        <dbReference type="ARBA" id="ARBA00022603"/>
    </source>
</evidence>
<dbReference type="InterPro" id="IPR001077">
    <property type="entry name" value="COMT_C"/>
</dbReference>
<reference evidence="5" key="1">
    <citation type="submission" date="2015-09" db="EMBL/GenBank/DDBJ databases">
        <title>Draft Genome Sequences of Two Novel Amoeba-resistant Intranuclear Bacteria, Candidatus Berkiella cookevillensis and Candidatus Berkiella aquae.</title>
        <authorList>
            <person name="Mehari Y.T."/>
            <person name="Arivett B.A."/>
            <person name="Farone A.L."/>
            <person name="Gunderson J.H."/>
            <person name="Farone M.B."/>
        </authorList>
    </citation>
    <scope>NUCLEOTIDE SEQUENCE [LARGE SCALE GENOMIC DNA]</scope>
    <source>
        <strain evidence="5">CC99</strain>
    </source>
</reference>
<proteinExistence type="predicted"/>
<accession>A0A0Q9YSM4</accession>
<dbReference type="GO" id="GO:0008171">
    <property type="term" value="F:O-methyltransferase activity"/>
    <property type="evidence" value="ECO:0007669"/>
    <property type="project" value="InterPro"/>
</dbReference>
<dbReference type="AlphaFoldDB" id="A0A0Q9YSM4"/>
<dbReference type="Gene3D" id="3.40.50.150">
    <property type="entry name" value="Vaccinia Virus protein VP39"/>
    <property type="match status" value="1"/>
</dbReference>
<dbReference type="STRING" id="437022.CC99x_00935"/>
<dbReference type="EMBL" id="LKHV02000001">
    <property type="protein sequence ID" value="MCS5709299.1"/>
    <property type="molecule type" value="Genomic_DNA"/>
</dbReference>